<dbReference type="EMBL" id="JBHTOK010000055">
    <property type="protein sequence ID" value="MFD1440996.1"/>
    <property type="molecule type" value="Genomic_DNA"/>
</dbReference>
<accession>A0ABW4CUB1</accession>
<evidence type="ECO:0000313" key="2">
    <source>
        <dbReference type="Proteomes" id="UP001597212"/>
    </source>
</evidence>
<dbReference type="Gene3D" id="3.40.50.1000">
    <property type="entry name" value="HAD superfamily/HAD-like"/>
    <property type="match status" value="1"/>
</dbReference>
<dbReference type="Proteomes" id="UP001597212">
    <property type="component" value="Unassembled WGS sequence"/>
</dbReference>
<dbReference type="Gene3D" id="1.10.150.240">
    <property type="entry name" value="Putative phosphatase, domain 2"/>
    <property type="match status" value="1"/>
</dbReference>
<dbReference type="GO" id="GO:0016787">
    <property type="term" value="F:hydrolase activity"/>
    <property type="evidence" value="ECO:0007669"/>
    <property type="project" value="UniProtKB-KW"/>
</dbReference>
<dbReference type="EC" id="3.-.-.-" evidence="1"/>
<evidence type="ECO:0000313" key="1">
    <source>
        <dbReference type="EMBL" id="MFD1440996.1"/>
    </source>
</evidence>
<dbReference type="InterPro" id="IPR041492">
    <property type="entry name" value="HAD_2"/>
</dbReference>
<dbReference type="InterPro" id="IPR036412">
    <property type="entry name" value="HAD-like_sf"/>
</dbReference>
<sequence>MKTFIFDIDGTLIDSPNMYLHGLQQTMRRHGKDYALPDLTFSNGVSSVETMTRLGFTDPSANAAAIEEWINDSMQFADLSGWIPGFPGVLTQLRQAGAKLGIVTAKSAHEFALDDARYHYRRYIDTWVTAGQAKRDKPAGDPILLAAKRLSADLNDLLYVGDTVVDAQAAHDADVAFGLAGWTTPEPTSAFEPIAYRLTAPSDLLDLI</sequence>
<dbReference type="InterPro" id="IPR050155">
    <property type="entry name" value="HAD-like_hydrolase_sf"/>
</dbReference>
<keyword evidence="2" id="KW-1185">Reference proteome</keyword>
<dbReference type="SFLD" id="SFLDS00003">
    <property type="entry name" value="Haloacid_Dehalogenase"/>
    <property type="match status" value="1"/>
</dbReference>
<reference evidence="2" key="1">
    <citation type="journal article" date="2019" name="Int. J. Syst. Evol. Microbiol.">
        <title>The Global Catalogue of Microorganisms (GCM) 10K type strain sequencing project: providing services to taxonomists for standard genome sequencing and annotation.</title>
        <authorList>
            <consortium name="The Broad Institute Genomics Platform"/>
            <consortium name="The Broad Institute Genome Sequencing Center for Infectious Disease"/>
            <person name="Wu L."/>
            <person name="Ma J."/>
        </authorList>
    </citation>
    <scope>NUCLEOTIDE SEQUENCE [LARGE SCALE GENOMIC DNA]</scope>
    <source>
        <strain evidence="2">CCM 8912</strain>
    </source>
</reference>
<organism evidence="1 2">
    <name type="scientific">Lacticaseibacillus hegangensis</name>
    <dbReference type="NCBI Taxonomy" id="2486010"/>
    <lineage>
        <taxon>Bacteria</taxon>
        <taxon>Bacillati</taxon>
        <taxon>Bacillota</taxon>
        <taxon>Bacilli</taxon>
        <taxon>Lactobacillales</taxon>
        <taxon>Lactobacillaceae</taxon>
        <taxon>Lacticaseibacillus</taxon>
    </lineage>
</organism>
<protein>
    <submittedName>
        <fullName evidence="1">HAD family hydrolase</fullName>
        <ecNumber evidence="1">3.-.-.-</ecNumber>
    </submittedName>
</protein>
<dbReference type="PANTHER" id="PTHR43434:SF26">
    <property type="entry name" value="PYROPHOSPHATASE PPAX"/>
    <property type="match status" value="1"/>
</dbReference>
<comment type="caution">
    <text evidence="1">The sequence shown here is derived from an EMBL/GenBank/DDBJ whole genome shotgun (WGS) entry which is preliminary data.</text>
</comment>
<dbReference type="InterPro" id="IPR023214">
    <property type="entry name" value="HAD_sf"/>
</dbReference>
<keyword evidence="1" id="KW-0378">Hydrolase</keyword>
<dbReference type="InterPro" id="IPR023198">
    <property type="entry name" value="PGP-like_dom2"/>
</dbReference>
<gene>
    <name evidence="1" type="ORF">ACFQ5K_06400</name>
</gene>
<dbReference type="Pfam" id="PF13419">
    <property type="entry name" value="HAD_2"/>
    <property type="match status" value="1"/>
</dbReference>
<proteinExistence type="predicted"/>
<dbReference type="RefSeq" id="WP_125757975.1">
    <property type="nucleotide sequence ID" value="NZ_JBHTOK010000055.1"/>
</dbReference>
<name>A0ABW4CUB1_9LACO</name>
<dbReference type="SUPFAM" id="SSF56784">
    <property type="entry name" value="HAD-like"/>
    <property type="match status" value="1"/>
</dbReference>
<dbReference type="SFLD" id="SFLDG01129">
    <property type="entry name" value="C1.5:_HAD__Beta-PGM__Phosphata"/>
    <property type="match status" value="1"/>
</dbReference>
<dbReference type="PANTHER" id="PTHR43434">
    <property type="entry name" value="PHOSPHOGLYCOLATE PHOSPHATASE"/>
    <property type="match status" value="1"/>
</dbReference>